<dbReference type="InterPro" id="IPR013785">
    <property type="entry name" value="Aldolase_TIM"/>
</dbReference>
<evidence type="ECO:0000259" key="3">
    <source>
        <dbReference type="PROSITE" id="PS51349"/>
    </source>
</evidence>
<dbReference type="PANTHER" id="PTHR10578:SF67">
    <property type="entry name" value="PEROXISOMAL (S)-2-HYDROXYACID OXIDASE GLO3"/>
    <property type="match status" value="1"/>
</dbReference>
<evidence type="ECO:0000256" key="2">
    <source>
        <dbReference type="ARBA" id="ARBA00023002"/>
    </source>
</evidence>
<comment type="caution">
    <text evidence="4">The sequence shown here is derived from an EMBL/GenBank/DDBJ whole genome shotgun (WGS) entry which is preliminary data.</text>
</comment>
<dbReference type="EC" id="1.1.3.15" evidence="4"/>
<accession>A0A2P6RYW6</accession>
<dbReference type="Gramene" id="PRQ51626">
    <property type="protein sequence ID" value="PRQ51626"/>
    <property type="gene ID" value="RchiOBHm_Chr2g0146541"/>
</dbReference>
<protein>
    <submittedName>
        <fullName evidence="4">Putative (S)-2-hydroxy-acid oxidase</fullName>
        <ecNumber evidence="4">1.1.3.15</ecNumber>
    </submittedName>
</protein>
<dbReference type="Proteomes" id="UP000238479">
    <property type="component" value="Chromosome 2"/>
</dbReference>
<dbReference type="SUPFAM" id="SSF51395">
    <property type="entry name" value="FMN-linked oxidoreductases"/>
    <property type="match status" value="1"/>
</dbReference>
<dbReference type="AlphaFoldDB" id="A0A2P6RYW6"/>
<keyword evidence="2 4" id="KW-0560">Oxidoreductase</keyword>
<name>A0A2P6RYW6_ROSCH</name>
<dbReference type="PANTHER" id="PTHR10578">
    <property type="entry name" value="S -2-HYDROXY-ACID OXIDASE-RELATED"/>
    <property type="match status" value="1"/>
</dbReference>
<dbReference type="Gene3D" id="3.20.20.70">
    <property type="entry name" value="Aldolase class I"/>
    <property type="match status" value="1"/>
</dbReference>
<dbReference type="GO" id="GO:0003973">
    <property type="term" value="F:(S)-2-hydroxy-acid oxidase activity"/>
    <property type="evidence" value="ECO:0007669"/>
    <property type="project" value="UniProtKB-EC"/>
</dbReference>
<dbReference type="InterPro" id="IPR037396">
    <property type="entry name" value="FMN_HAD"/>
</dbReference>
<evidence type="ECO:0000313" key="4">
    <source>
        <dbReference type="EMBL" id="PRQ51626.1"/>
    </source>
</evidence>
<dbReference type="STRING" id="74649.A0A2P6RYW6"/>
<evidence type="ECO:0000256" key="1">
    <source>
        <dbReference type="ARBA" id="ARBA00001917"/>
    </source>
</evidence>
<dbReference type="EMBL" id="PDCK01000040">
    <property type="protein sequence ID" value="PRQ51626.1"/>
    <property type="molecule type" value="Genomic_DNA"/>
</dbReference>
<gene>
    <name evidence="4" type="ORF">RchiOBHm_Chr2g0146541</name>
</gene>
<dbReference type="Pfam" id="PF01070">
    <property type="entry name" value="FMN_dh"/>
    <property type="match status" value="1"/>
</dbReference>
<keyword evidence="5" id="KW-1185">Reference proteome</keyword>
<proteinExistence type="predicted"/>
<evidence type="ECO:0000313" key="5">
    <source>
        <dbReference type="Proteomes" id="UP000238479"/>
    </source>
</evidence>
<sequence>MASEPVNVNEFQELDKQVLPKMYYDFYTGGAEDRFTLKENVEAFCRIILRPRVLANVSWIDMSTTVLGYKISAPIMIAPTSRHQLAHPEGLICLTRVSVKIGEFQTLSFYLLFQERWLLLEQQLHPTLYYNGIYIKFIEFTCNWS</sequence>
<comment type="cofactor">
    <cofactor evidence="1">
        <name>FMN</name>
        <dbReference type="ChEBI" id="CHEBI:58210"/>
    </cofactor>
</comment>
<organism evidence="4 5">
    <name type="scientific">Rosa chinensis</name>
    <name type="common">China rose</name>
    <dbReference type="NCBI Taxonomy" id="74649"/>
    <lineage>
        <taxon>Eukaryota</taxon>
        <taxon>Viridiplantae</taxon>
        <taxon>Streptophyta</taxon>
        <taxon>Embryophyta</taxon>
        <taxon>Tracheophyta</taxon>
        <taxon>Spermatophyta</taxon>
        <taxon>Magnoliopsida</taxon>
        <taxon>eudicotyledons</taxon>
        <taxon>Gunneridae</taxon>
        <taxon>Pentapetalae</taxon>
        <taxon>rosids</taxon>
        <taxon>fabids</taxon>
        <taxon>Rosales</taxon>
        <taxon>Rosaceae</taxon>
        <taxon>Rosoideae</taxon>
        <taxon>Rosoideae incertae sedis</taxon>
        <taxon>Rosa</taxon>
    </lineage>
</organism>
<feature type="domain" description="FMN hydroxy acid dehydrogenase" evidence="3">
    <location>
        <begin position="1"/>
        <end position="145"/>
    </location>
</feature>
<dbReference type="InterPro" id="IPR000262">
    <property type="entry name" value="FMN-dep_DH"/>
</dbReference>
<dbReference type="PROSITE" id="PS51349">
    <property type="entry name" value="FMN_HYDROXY_ACID_DH_2"/>
    <property type="match status" value="1"/>
</dbReference>
<reference evidence="4 5" key="1">
    <citation type="journal article" date="2018" name="Nat. Genet.">
        <title>The Rosa genome provides new insights in the design of modern roses.</title>
        <authorList>
            <person name="Bendahmane M."/>
        </authorList>
    </citation>
    <scope>NUCLEOTIDE SEQUENCE [LARGE SCALE GENOMIC DNA]</scope>
    <source>
        <strain evidence="5">cv. Old Blush</strain>
    </source>
</reference>